<dbReference type="InterPro" id="IPR020476">
    <property type="entry name" value="Nudix_hydrolase"/>
</dbReference>
<evidence type="ECO:0000256" key="1">
    <source>
        <dbReference type="ARBA" id="ARBA00001946"/>
    </source>
</evidence>
<feature type="domain" description="Nudix hydrolase" evidence="3">
    <location>
        <begin position="22"/>
        <end position="146"/>
    </location>
</feature>
<evidence type="ECO:0000313" key="5">
    <source>
        <dbReference type="Proteomes" id="UP000199495"/>
    </source>
</evidence>
<dbReference type="Proteomes" id="UP000199495">
    <property type="component" value="Unassembled WGS sequence"/>
</dbReference>
<dbReference type="GO" id="GO:0016787">
    <property type="term" value="F:hydrolase activity"/>
    <property type="evidence" value="ECO:0007669"/>
    <property type="project" value="UniProtKB-KW"/>
</dbReference>
<name>A0A1G7USW1_9HYPH</name>
<dbReference type="EMBL" id="FNCS01000003">
    <property type="protein sequence ID" value="SDG50576.1"/>
    <property type="molecule type" value="Genomic_DNA"/>
</dbReference>
<dbReference type="Pfam" id="PF00293">
    <property type="entry name" value="NUDIX"/>
    <property type="match status" value="1"/>
</dbReference>
<evidence type="ECO:0000259" key="3">
    <source>
        <dbReference type="PROSITE" id="PS51462"/>
    </source>
</evidence>
<sequence length="154" mass="17045">MPDTFTKLKFFLMLRAVGLMRQMTLGARVAVIIDGKVLVVRHTYVGGWHLPGGGVSPGETSAEAGRREVLEETGFAIQGEMKLISLYHSTLYTNRDHVALFVANAATPQRAFKPGREITEIAWLDIDALPDDTSPATRRRLDEIAGREPISPNW</sequence>
<dbReference type="PRINTS" id="PR00502">
    <property type="entry name" value="NUDIXFAMILY"/>
</dbReference>
<dbReference type="STRING" id="440168.SAMN04487974_103254"/>
<dbReference type="InterPro" id="IPR015797">
    <property type="entry name" value="NUDIX_hydrolase-like_dom_sf"/>
</dbReference>
<protein>
    <submittedName>
        <fullName evidence="4">ADP-ribose pyrophosphatase YjhB, NUDIX family</fullName>
    </submittedName>
</protein>
<accession>A0A1G7USW1</accession>
<dbReference type="PANTHER" id="PTHR43046:SF14">
    <property type="entry name" value="MUTT_NUDIX FAMILY PROTEIN"/>
    <property type="match status" value="1"/>
</dbReference>
<evidence type="ECO:0000313" key="4">
    <source>
        <dbReference type="EMBL" id="SDG50576.1"/>
    </source>
</evidence>
<keyword evidence="5" id="KW-1185">Reference proteome</keyword>
<organism evidence="4 5">
    <name type="scientific">Pelagibacterium luteolum</name>
    <dbReference type="NCBI Taxonomy" id="440168"/>
    <lineage>
        <taxon>Bacteria</taxon>
        <taxon>Pseudomonadati</taxon>
        <taxon>Pseudomonadota</taxon>
        <taxon>Alphaproteobacteria</taxon>
        <taxon>Hyphomicrobiales</taxon>
        <taxon>Devosiaceae</taxon>
        <taxon>Pelagibacterium</taxon>
    </lineage>
</organism>
<dbReference type="AlphaFoldDB" id="A0A1G7USW1"/>
<dbReference type="RefSeq" id="WP_244504978.1">
    <property type="nucleotide sequence ID" value="NZ_FNCS01000003.1"/>
</dbReference>
<dbReference type="InterPro" id="IPR000086">
    <property type="entry name" value="NUDIX_hydrolase_dom"/>
</dbReference>
<gene>
    <name evidence="4" type="ORF">SAMN04487974_103254</name>
</gene>
<dbReference type="PROSITE" id="PS51462">
    <property type="entry name" value="NUDIX"/>
    <property type="match status" value="1"/>
</dbReference>
<dbReference type="PANTHER" id="PTHR43046">
    <property type="entry name" value="GDP-MANNOSE MANNOSYL HYDROLASE"/>
    <property type="match status" value="1"/>
</dbReference>
<keyword evidence="2" id="KW-0378">Hydrolase</keyword>
<proteinExistence type="predicted"/>
<evidence type="ECO:0000256" key="2">
    <source>
        <dbReference type="ARBA" id="ARBA00022801"/>
    </source>
</evidence>
<comment type="cofactor">
    <cofactor evidence="1">
        <name>Mg(2+)</name>
        <dbReference type="ChEBI" id="CHEBI:18420"/>
    </cofactor>
</comment>
<dbReference type="SUPFAM" id="SSF55811">
    <property type="entry name" value="Nudix"/>
    <property type="match status" value="1"/>
</dbReference>
<dbReference type="Gene3D" id="3.90.79.10">
    <property type="entry name" value="Nucleoside Triphosphate Pyrophosphohydrolase"/>
    <property type="match status" value="1"/>
</dbReference>
<reference evidence="4 5" key="1">
    <citation type="submission" date="2016-10" db="EMBL/GenBank/DDBJ databases">
        <authorList>
            <person name="de Groot N.N."/>
        </authorList>
    </citation>
    <scope>NUCLEOTIDE SEQUENCE [LARGE SCALE GENOMIC DNA]</scope>
    <source>
        <strain evidence="4 5">CGMCC 1.10267</strain>
    </source>
</reference>